<feature type="region of interest" description="Disordered" evidence="1">
    <location>
        <begin position="73"/>
        <end position="106"/>
    </location>
</feature>
<keyword evidence="2" id="KW-0812">Transmembrane</keyword>
<organism evidence="3 4">
    <name type="scientific">Sporolactobacillus laevolacticus DSM 442</name>
    <dbReference type="NCBI Taxonomy" id="1395513"/>
    <lineage>
        <taxon>Bacteria</taxon>
        <taxon>Bacillati</taxon>
        <taxon>Bacillota</taxon>
        <taxon>Bacilli</taxon>
        <taxon>Bacillales</taxon>
        <taxon>Sporolactobacillaceae</taxon>
        <taxon>Sporolactobacillus</taxon>
    </lineage>
</organism>
<reference evidence="3 4" key="1">
    <citation type="journal article" date="2013" name="Genome Announc.">
        <title>Genome Sequence of Sporolactobacillus laevolacticus DSM442, an Efficient Polymer-Grade D-Lactate Producer from Agricultural Waste Cottonseed as a Nitrogen Source.</title>
        <authorList>
            <person name="Wang H."/>
            <person name="Wang L."/>
            <person name="Ju J."/>
            <person name="Yu B."/>
            <person name="Ma Y."/>
        </authorList>
    </citation>
    <scope>NUCLEOTIDE SEQUENCE [LARGE SCALE GENOMIC DNA]</scope>
    <source>
        <strain evidence="3 4">DSM 442</strain>
    </source>
</reference>
<protein>
    <recommendedName>
        <fullName evidence="5">Swarming motility protein SwrB</fullName>
    </recommendedName>
</protein>
<evidence type="ECO:0000313" key="4">
    <source>
        <dbReference type="Proteomes" id="UP000018296"/>
    </source>
</evidence>
<evidence type="ECO:0000313" key="3">
    <source>
        <dbReference type="EMBL" id="EST13221.1"/>
    </source>
</evidence>
<proteinExistence type="predicted"/>
<evidence type="ECO:0000256" key="2">
    <source>
        <dbReference type="SAM" id="Phobius"/>
    </source>
</evidence>
<dbReference type="OrthoDB" id="1708317at2"/>
<keyword evidence="2" id="KW-0472">Membrane</keyword>
<feature type="compositionally biased region" description="Basic residues" evidence="1">
    <location>
        <begin position="78"/>
        <end position="88"/>
    </location>
</feature>
<dbReference type="AlphaFoldDB" id="V6J252"/>
<comment type="caution">
    <text evidence="3">The sequence shown here is derived from an EMBL/GenBank/DDBJ whole genome shotgun (WGS) entry which is preliminary data.</text>
</comment>
<dbReference type="Proteomes" id="UP000018296">
    <property type="component" value="Unassembled WGS sequence"/>
</dbReference>
<feature type="compositionally biased region" description="Polar residues" evidence="1">
    <location>
        <begin position="122"/>
        <end position="135"/>
    </location>
</feature>
<accession>V6J252</accession>
<dbReference type="RefSeq" id="WP_023508881.1">
    <property type="nucleotide sequence ID" value="NZ_AWTC01000002.1"/>
</dbReference>
<name>V6J252_9BACL</name>
<feature type="transmembrane region" description="Helical" evidence="2">
    <location>
        <begin position="6"/>
        <end position="24"/>
    </location>
</feature>
<keyword evidence="2" id="KW-1133">Transmembrane helix</keyword>
<evidence type="ECO:0008006" key="5">
    <source>
        <dbReference type="Google" id="ProtNLM"/>
    </source>
</evidence>
<gene>
    <name evidence="3" type="ORF">P343_02860</name>
</gene>
<dbReference type="PATRIC" id="fig|1395513.3.peg.582"/>
<keyword evidence="4" id="KW-1185">Reference proteome</keyword>
<feature type="region of interest" description="Disordered" evidence="1">
    <location>
        <begin position="119"/>
        <end position="140"/>
    </location>
</feature>
<dbReference type="STRING" id="1395513.P343_02860"/>
<dbReference type="EMBL" id="AWTC01000002">
    <property type="protein sequence ID" value="EST13221.1"/>
    <property type="molecule type" value="Genomic_DNA"/>
</dbReference>
<sequence>MTAFWMTLNFVLLLLAFYLILHLYQRIRLLQDKDQDSQGTQQLLAEHMEAVRLENEQFLSDLRVLLNERASAESVKPSRAKRTRKTSKVKNENHEEASAIDSSDNEKKFSAILSQEKEELNKTATTSKQNATSETSADKWVPPIDDVQDMIEESPYLQATRLKEKGYSITDIAKEMNRGKGEIELLLKLQGKVQS</sequence>
<evidence type="ECO:0000256" key="1">
    <source>
        <dbReference type="SAM" id="MobiDB-lite"/>
    </source>
</evidence>